<keyword evidence="1" id="KW-1133">Transmembrane helix</keyword>
<feature type="transmembrane region" description="Helical" evidence="1">
    <location>
        <begin position="56"/>
        <end position="83"/>
    </location>
</feature>
<dbReference type="Pfam" id="PF10754">
    <property type="entry name" value="DUF2569"/>
    <property type="match status" value="1"/>
</dbReference>
<dbReference type="RefSeq" id="WP_013796784.1">
    <property type="nucleotide sequence ID" value="NC_015559.1"/>
</dbReference>
<evidence type="ECO:0000256" key="1">
    <source>
        <dbReference type="SAM" id="Phobius"/>
    </source>
</evidence>
<keyword evidence="1" id="KW-0472">Membrane</keyword>
<protein>
    <recommendedName>
        <fullName evidence="4">DUF2569 domain-containing protein</fullName>
    </recommendedName>
</protein>
<reference evidence="2 3" key="1">
    <citation type="journal article" date="2012" name="Stand. Genomic Sci.">
        <title>Complete genome sequence of Marinomonas posidonica type strain (IVIA-Po-181(T)).</title>
        <authorList>
            <person name="Lucas-Elio P."/>
            <person name="Goodwin L."/>
            <person name="Woyke T."/>
            <person name="Pitluck S."/>
            <person name="Nolan M."/>
            <person name="Kyrpides N.C."/>
            <person name="Detter J.C."/>
            <person name="Copeland A."/>
            <person name="Lu M."/>
            <person name="Bruce D."/>
            <person name="Detter C."/>
            <person name="Tapia R."/>
            <person name="Han S."/>
            <person name="Land M.L."/>
            <person name="Ivanova N."/>
            <person name="Mikhailova N."/>
            <person name="Johnston A.W."/>
            <person name="Sanchez-Amat A."/>
        </authorList>
    </citation>
    <scope>NUCLEOTIDE SEQUENCE [LARGE SCALE GENOMIC DNA]</scope>
    <source>
        <strain evidence="3">CECT 7376 / NCIMB 14433 / IVIA-Po-181</strain>
    </source>
</reference>
<feature type="transmembrane region" description="Helical" evidence="1">
    <location>
        <begin position="12"/>
        <end position="36"/>
    </location>
</feature>
<dbReference type="KEGG" id="mpc:Mar181_2273"/>
<name>F6CUY3_MARPP</name>
<accession>F6CUY3</accession>
<evidence type="ECO:0000313" key="2">
    <source>
        <dbReference type="EMBL" id="AEF55309.1"/>
    </source>
</evidence>
<keyword evidence="1" id="KW-0812">Transmembrane</keyword>
<gene>
    <name evidence="2" type="ordered locus">Mar181_2273</name>
</gene>
<dbReference type="Proteomes" id="UP000009230">
    <property type="component" value="Chromosome"/>
</dbReference>
<dbReference type="AlphaFoldDB" id="F6CUY3"/>
<dbReference type="HOGENOM" id="CLU_108010_1_0_6"/>
<dbReference type="STRING" id="491952.Mar181_2273"/>
<proteinExistence type="predicted"/>
<dbReference type="OrthoDB" id="9155572at2"/>
<evidence type="ECO:0000313" key="3">
    <source>
        <dbReference type="Proteomes" id="UP000009230"/>
    </source>
</evidence>
<sequence length="172" mass="19675">MVDNNRLKGLGGWLILVGLGVLIRPIILLLTIFPIFKSIFENGMWEALTAKGSELYIPYFSSLLAAELACNIIFFLASIYLFYLFFSKNYLFPKVYIAISVASLVFIPLDSWLVNKVFPDVSVFDPETTKEFILVLISCIIWIPYMLLSKRVKITFVENMPEKSQLNTERVS</sequence>
<organism evidence="2 3">
    <name type="scientific">Marinomonas posidonica (strain CECT 7376 / NCIMB 14433 / IVIA-Po-181)</name>
    <dbReference type="NCBI Taxonomy" id="491952"/>
    <lineage>
        <taxon>Bacteria</taxon>
        <taxon>Pseudomonadati</taxon>
        <taxon>Pseudomonadota</taxon>
        <taxon>Gammaproteobacteria</taxon>
        <taxon>Oceanospirillales</taxon>
        <taxon>Oceanospirillaceae</taxon>
        <taxon>Marinomonas</taxon>
    </lineage>
</organism>
<dbReference type="InterPro" id="IPR019690">
    <property type="entry name" value="DUF2569"/>
</dbReference>
<keyword evidence="3" id="KW-1185">Reference proteome</keyword>
<feature type="transmembrane region" description="Helical" evidence="1">
    <location>
        <begin position="95"/>
        <end position="112"/>
    </location>
</feature>
<evidence type="ECO:0008006" key="4">
    <source>
        <dbReference type="Google" id="ProtNLM"/>
    </source>
</evidence>
<dbReference type="EMBL" id="CP002771">
    <property type="protein sequence ID" value="AEF55309.1"/>
    <property type="molecule type" value="Genomic_DNA"/>
</dbReference>
<dbReference type="eggNOG" id="COG0697">
    <property type="taxonomic scope" value="Bacteria"/>
</dbReference>
<feature type="transmembrane region" description="Helical" evidence="1">
    <location>
        <begin position="132"/>
        <end position="148"/>
    </location>
</feature>